<reference evidence="2 3" key="1">
    <citation type="submission" date="2016-03" db="EMBL/GenBank/DDBJ databases">
        <title>Genome sequencing of Devosia sp. S37.</title>
        <authorList>
            <person name="Mohd Nor M."/>
        </authorList>
    </citation>
    <scope>NUCLEOTIDE SEQUENCE [LARGE SCALE GENOMIC DNA]</scope>
    <source>
        <strain evidence="2 3">S37</strain>
    </source>
</reference>
<name>A0A178I3G5_9HYPH</name>
<dbReference type="CDD" id="cd02440">
    <property type="entry name" value="AdoMet_MTases"/>
    <property type="match status" value="1"/>
</dbReference>
<dbReference type="PANTHER" id="PTHR43861:SF1">
    <property type="entry name" value="TRANS-ACONITATE 2-METHYLTRANSFERASE"/>
    <property type="match status" value="1"/>
</dbReference>
<dbReference type="EMBL" id="LVVY01000057">
    <property type="protein sequence ID" value="OAM80142.1"/>
    <property type="molecule type" value="Genomic_DNA"/>
</dbReference>
<dbReference type="RefSeq" id="WP_067451020.1">
    <property type="nucleotide sequence ID" value="NZ_LVVY01000057.1"/>
</dbReference>
<keyword evidence="2" id="KW-0808">Transferase</keyword>
<dbReference type="GO" id="GO:0032259">
    <property type="term" value="P:methylation"/>
    <property type="evidence" value="ECO:0007669"/>
    <property type="project" value="UniProtKB-KW"/>
</dbReference>
<accession>A0A178I3G5</accession>
<proteinExistence type="predicted"/>
<dbReference type="AlphaFoldDB" id="A0A178I3G5"/>
<dbReference type="STRING" id="1770058.A3840_01915"/>
<dbReference type="PANTHER" id="PTHR43861">
    <property type="entry name" value="TRANS-ACONITATE 2-METHYLTRANSFERASE-RELATED"/>
    <property type="match status" value="1"/>
</dbReference>
<feature type="domain" description="Methyltransferase type 11" evidence="1">
    <location>
        <begin position="48"/>
        <end position="141"/>
    </location>
</feature>
<dbReference type="GO" id="GO:0008757">
    <property type="term" value="F:S-adenosylmethionine-dependent methyltransferase activity"/>
    <property type="evidence" value="ECO:0007669"/>
    <property type="project" value="InterPro"/>
</dbReference>
<dbReference type="InterPro" id="IPR013216">
    <property type="entry name" value="Methyltransf_11"/>
</dbReference>
<dbReference type="Gene3D" id="3.40.50.150">
    <property type="entry name" value="Vaccinia Virus protein VP39"/>
    <property type="match status" value="1"/>
</dbReference>
<keyword evidence="3" id="KW-1185">Reference proteome</keyword>
<dbReference type="Pfam" id="PF08241">
    <property type="entry name" value="Methyltransf_11"/>
    <property type="match status" value="1"/>
</dbReference>
<dbReference type="OrthoDB" id="9791837at2"/>
<keyword evidence="2" id="KW-0489">Methyltransferase</keyword>
<gene>
    <name evidence="2" type="ORF">A3840_01915</name>
</gene>
<evidence type="ECO:0000313" key="3">
    <source>
        <dbReference type="Proteomes" id="UP000078389"/>
    </source>
</evidence>
<evidence type="ECO:0000259" key="1">
    <source>
        <dbReference type="Pfam" id="PF08241"/>
    </source>
</evidence>
<dbReference type="Proteomes" id="UP000078389">
    <property type="component" value="Unassembled WGS sequence"/>
</dbReference>
<dbReference type="SUPFAM" id="SSF53335">
    <property type="entry name" value="S-adenosyl-L-methionine-dependent methyltransferases"/>
    <property type="match status" value="1"/>
</dbReference>
<comment type="caution">
    <text evidence="2">The sequence shown here is derived from an EMBL/GenBank/DDBJ whole genome shotgun (WGS) entry which is preliminary data.</text>
</comment>
<protein>
    <submittedName>
        <fullName evidence="2">SAM-dependent methyltransferase</fullName>
    </submittedName>
</protein>
<sequence>MAQNIYDDPKFFAGYSQLPRQVHGLDGAPEWDAIKAMLPPVTGKRVADLGCGFGWASRWMRQQGAAAVKGYDLSEKMIERARADTDDAAIEYRIADLDTLELPAQSVELVYSALAFHYVEDFGRLVAMMHRALVPGGDLVFTIEHPIFMAASQPHWIEDGEGRKTWPVNGYAREGERRTNWFADGVLKYHRTMGTLLNTLISAGFRLDRVEEFAPTEAQILANPGLAEELERPMMLLIDAHRG</sequence>
<organism evidence="2 3">
    <name type="scientific">Devosia elaeis</name>
    <dbReference type="NCBI Taxonomy" id="1770058"/>
    <lineage>
        <taxon>Bacteria</taxon>
        <taxon>Pseudomonadati</taxon>
        <taxon>Pseudomonadota</taxon>
        <taxon>Alphaproteobacteria</taxon>
        <taxon>Hyphomicrobiales</taxon>
        <taxon>Devosiaceae</taxon>
        <taxon>Devosia</taxon>
    </lineage>
</organism>
<dbReference type="InterPro" id="IPR029063">
    <property type="entry name" value="SAM-dependent_MTases_sf"/>
</dbReference>
<evidence type="ECO:0000313" key="2">
    <source>
        <dbReference type="EMBL" id="OAM80142.1"/>
    </source>
</evidence>